<dbReference type="Pfam" id="PF23194">
    <property type="entry name" value="NOMO_5th"/>
    <property type="match status" value="1"/>
</dbReference>
<evidence type="ECO:0000256" key="2">
    <source>
        <dbReference type="SAM" id="MobiDB-lite"/>
    </source>
</evidence>
<dbReference type="InterPro" id="IPR056319">
    <property type="entry name" value="NOMO_7th"/>
</dbReference>
<reference evidence="7" key="1">
    <citation type="submission" date="2015-11" db="EMBL/GenBank/DDBJ databases">
        <title>De novo transcriptome assembly of four potential Pierce s Disease insect vectors from Arizona vineyards.</title>
        <authorList>
            <person name="Tassone E.E."/>
        </authorList>
    </citation>
    <scope>NUCLEOTIDE SEQUENCE</scope>
</reference>
<dbReference type="InterPro" id="IPR013783">
    <property type="entry name" value="Ig-like_fold"/>
</dbReference>
<dbReference type="InterPro" id="IPR056190">
    <property type="entry name" value="NOMO_5th"/>
</dbReference>
<feature type="non-terminal residue" evidence="7">
    <location>
        <position position="1"/>
    </location>
</feature>
<evidence type="ECO:0000259" key="3">
    <source>
        <dbReference type="Pfam" id="PF22902"/>
    </source>
</evidence>
<evidence type="ECO:0000259" key="5">
    <source>
        <dbReference type="Pfam" id="PF23192"/>
    </source>
</evidence>
<dbReference type="PANTHER" id="PTHR23303">
    <property type="entry name" value="CARBOXYPEPTIDASE REGULATORY REGION-CONTAINING"/>
    <property type="match status" value="1"/>
</dbReference>
<evidence type="ECO:0000259" key="6">
    <source>
        <dbReference type="Pfam" id="PF23194"/>
    </source>
</evidence>
<feature type="region of interest" description="Disordered" evidence="2">
    <location>
        <begin position="360"/>
        <end position="382"/>
    </location>
</feature>
<feature type="domain" description="NOMO C-terminal transthyretin-like" evidence="5">
    <location>
        <begin position="700"/>
        <end position="798"/>
    </location>
</feature>
<dbReference type="EMBL" id="GECU01025346">
    <property type="protein sequence ID" value="JAS82360.1"/>
    <property type="molecule type" value="Transcribed_RNA"/>
</dbReference>
<dbReference type="InterPro" id="IPR056191">
    <property type="entry name" value="NOMO_12th"/>
</dbReference>
<dbReference type="Pfam" id="PF23141">
    <property type="entry name" value="Ig_NOMO"/>
    <property type="match status" value="1"/>
</dbReference>
<dbReference type="Gene3D" id="2.60.40.1120">
    <property type="entry name" value="Carboxypeptidase-like, regulatory domain"/>
    <property type="match status" value="1"/>
</dbReference>
<dbReference type="InterPro" id="IPR013784">
    <property type="entry name" value="Carb-bd-like_fold"/>
</dbReference>
<feature type="region of interest" description="Disordered" evidence="2">
    <location>
        <begin position="848"/>
        <end position="874"/>
    </location>
</feature>
<dbReference type="PANTHER" id="PTHR23303:SF14">
    <property type="entry name" value="BOS COMPLEX SUBUNIT NOMO1-RELATED"/>
    <property type="match status" value="1"/>
</dbReference>
<feature type="domain" description="NOMO fifth transthyretin-like" evidence="6">
    <location>
        <begin position="85"/>
        <end position="170"/>
    </location>
</feature>
<evidence type="ECO:0000259" key="4">
    <source>
        <dbReference type="Pfam" id="PF23141"/>
    </source>
</evidence>
<dbReference type="Pfam" id="PF23192">
    <property type="entry name" value="NOMO_12th"/>
    <property type="match status" value="1"/>
</dbReference>
<name>A0A1B6I633_9HEMI</name>
<evidence type="ECO:0000256" key="1">
    <source>
        <dbReference type="ARBA" id="ARBA00022729"/>
    </source>
</evidence>
<evidence type="ECO:0008006" key="8">
    <source>
        <dbReference type="Google" id="ProtNLM"/>
    </source>
</evidence>
<gene>
    <name evidence="7" type="ORF">g.36037</name>
</gene>
<feature type="domain" description="NOMO seventh transthyretin-like" evidence="4">
    <location>
        <begin position="263"/>
        <end position="325"/>
    </location>
</feature>
<dbReference type="InterPro" id="IPR051417">
    <property type="entry name" value="SDr/BOS_complex"/>
</dbReference>
<dbReference type="Gene3D" id="2.60.40.10">
    <property type="entry name" value="Immunoglobulins"/>
    <property type="match status" value="1"/>
</dbReference>
<dbReference type="GO" id="GO:0005789">
    <property type="term" value="C:endoplasmic reticulum membrane"/>
    <property type="evidence" value="ECO:0007669"/>
    <property type="project" value="TreeGrafter"/>
</dbReference>
<protein>
    <recommendedName>
        <fullName evidence="8">ER membrane protein complex subunit 7 beta-sandwich domain-containing protein</fullName>
    </recommendedName>
</protein>
<dbReference type="InterPro" id="IPR055073">
    <property type="entry name" value="NOMO1-like_9th"/>
</dbReference>
<dbReference type="SUPFAM" id="SSF49478">
    <property type="entry name" value="Cna protein B-type domain"/>
    <property type="match status" value="1"/>
</dbReference>
<organism evidence="7">
    <name type="scientific">Homalodisca liturata</name>
    <dbReference type="NCBI Taxonomy" id="320908"/>
    <lineage>
        <taxon>Eukaryota</taxon>
        <taxon>Metazoa</taxon>
        <taxon>Ecdysozoa</taxon>
        <taxon>Arthropoda</taxon>
        <taxon>Hexapoda</taxon>
        <taxon>Insecta</taxon>
        <taxon>Pterygota</taxon>
        <taxon>Neoptera</taxon>
        <taxon>Paraneoptera</taxon>
        <taxon>Hemiptera</taxon>
        <taxon>Auchenorrhyncha</taxon>
        <taxon>Membracoidea</taxon>
        <taxon>Cicadellidae</taxon>
        <taxon>Cicadellinae</taxon>
        <taxon>Proconiini</taxon>
        <taxon>Homalodisca</taxon>
    </lineage>
</organism>
<feature type="domain" description="NOMO-like ninth beta-sandwich" evidence="3">
    <location>
        <begin position="438"/>
        <end position="511"/>
    </location>
</feature>
<accession>A0A1B6I633</accession>
<sequence>QVKGFSVEGRVLWSPGGKPLEGATVMLDEKLVSKTGADGTFYLDSMTPGIYKLLIQAKDVEFKEQNVKVTPNTPHIGDLVPTTYRVCGRVTVSQPGFSPASRQVDLIHSTSEEYYGTISDATGGFCVFVRPGEYTVSLHVTDAEHEDGLQFAPLKRKVKVVDSPVSGIDFSQLQATVKGSINCLTSPCPEILVTLQALSNLWVNELVSVLSKDGHYQLDKVLPGEYTVSVPSEDWCWQTSKFRLTVSTEQVIGPTFVQTGLPINFVSSHVTKVKYSLESNGTQAGSSSTVDLAVGSSRVCVSRPGVYVLEPVGCHGYASPSIRWSGGVVTLTAVSHLYTGRVLSSETVSDLIINVLPSDENSSTPSSVRRLGPLTTGSASSGDAKVEYTFSTQLAPGETVTLVPAASSLLFTPMSAAVVGGDDCVLGHAGVVFRAERGLIVDGKVLGNSVPVPGASVSIYNAQGQLIATQVTDQEGHYMFGPLSANTNYNVTAEKEGYVLTGPNSKGEFSAHKLAEVIVTVKDKADGQPLQGVLLSLSGGENYRRNSQTAADGTMAFLSLSPSEYYLRPMMKEYKFDPPSKMIAVQEGATVQVLLSGERVAYSVLGSVTSLSGDPEPGVVVEAVGLGAPQCSQLQEESSSEVNGQFRIRGLQPQCEYSVRVKQGSQINQHIQRSTPEGILVKVNKEDVQGLNIIVFRPISRTDITVYVVAESPENLRSLRVKMFRDDTTVHSVRLSSLKATPSFALTSTALVFPPVPADGRVYSIQLESSLSQKTHNYRTHPVYFKANSSFQLVRLNFVTTSQTGDSELSHTSYLALPLVLIALLVLYNREAAQALLTRLLTATDNTSYSQLDDSSGEAVTVEPVKRKLKQRKT</sequence>
<evidence type="ECO:0000313" key="7">
    <source>
        <dbReference type="EMBL" id="JAS82360.1"/>
    </source>
</evidence>
<proteinExistence type="predicted"/>
<keyword evidence="1" id="KW-0732">Signal</keyword>
<dbReference type="Pfam" id="PF22902">
    <property type="entry name" value="NOMO1-like_9th"/>
    <property type="match status" value="1"/>
</dbReference>
<dbReference type="AlphaFoldDB" id="A0A1B6I633"/>
<dbReference type="SUPFAM" id="SSF49452">
    <property type="entry name" value="Starch-binding domain-like"/>
    <property type="match status" value="2"/>
</dbReference>
<dbReference type="GO" id="GO:0030246">
    <property type="term" value="F:carbohydrate binding"/>
    <property type="evidence" value="ECO:0007669"/>
    <property type="project" value="InterPro"/>
</dbReference>